<comment type="caution">
    <text evidence="3">The sequence shown here is derived from an EMBL/GenBank/DDBJ whole genome shotgun (WGS) entry which is preliminary data.</text>
</comment>
<evidence type="ECO:0000313" key="3">
    <source>
        <dbReference type="EMBL" id="RSL16003.1"/>
    </source>
</evidence>
<proteinExistence type="predicted"/>
<dbReference type="Proteomes" id="UP000269669">
    <property type="component" value="Unassembled WGS sequence"/>
</dbReference>
<sequence>MNYSMEALGWTLVHFCWQAAVIALLYRVVDLAFAKSRSHIRYTLALVALMSMFAAAVVTLGYEEIQTRQQGALTQTVSIAETLHGVMNYVDPAPVTADAVAAKSMTRPDLSALSASLVKAMPWLDAMWLVGVFLLSVRTLGGWRRIRQLRHAGLIEIPERVRDSFERLSQRIGIKRQIELYVCPRISGPLAMGVFRSLVLLPASALTALSPDQLEVVLAHELAHIRRGDYLWNMIQTMVETLFFFHPAVWWVSNNLRQQRELCCDDVALACCSDPVVYATALLRLEEQRSSHLHLAMALDGHRAGMSLRERIVRILGDAPEKRREIAPLSLVGVCAMVGLFLLPLPHVFADRVAAEKPVLTAATVYPGHGMHVFVPDGVKCEPKTAFMQALAHKKAPATPVVAAVESPVPPVVPVIAPTMKTFFVQPAAIVVPRPALDSLPTPEAMPAFAFVAAQDAVNTASPKVDYISAMRAAGYNADLDKYVAMKIQGVTPEYARSMSEVGFGKPTAEELVSLKIFGVTPEYVKELKGMGIEPTSFHDLTSYKIFNVTPEFVAAMKAAGFSSIPPKKLVALRVQGVTPEFIQTTKRQFPDVTLDQLVQLRIFRIDDAFVASAKSHGFDNLTIEKLVKLRISGILDDDNQRSEKR</sequence>
<dbReference type="EMBL" id="RSDW01000001">
    <property type="protein sequence ID" value="RSL16003.1"/>
    <property type="molecule type" value="Genomic_DNA"/>
</dbReference>
<organism evidence="3 4">
    <name type="scientific">Edaphobacter aggregans</name>
    <dbReference type="NCBI Taxonomy" id="570835"/>
    <lineage>
        <taxon>Bacteria</taxon>
        <taxon>Pseudomonadati</taxon>
        <taxon>Acidobacteriota</taxon>
        <taxon>Terriglobia</taxon>
        <taxon>Terriglobales</taxon>
        <taxon>Acidobacteriaceae</taxon>
        <taxon>Edaphobacter</taxon>
    </lineage>
</organism>
<keyword evidence="1" id="KW-0812">Transmembrane</keyword>
<keyword evidence="1" id="KW-1133">Transmembrane helix</keyword>
<feature type="transmembrane region" description="Helical" evidence="1">
    <location>
        <begin position="326"/>
        <end position="345"/>
    </location>
</feature>
<keyword evidence="1" id="KW-0472">Membrane</keyword>
<protein>
    <submittedName>
        <fullName evidence="3">BlaR1 peptidase M56</fullName>
    </submittedName>
</protein>
<dbReference type="OrthoDB" id="15218at2"/>
<gene>
    <name evidence="3" type="ORF">EDE15_1510</name>
</gene>
<dbReference type="InterPro" id="IPR052173">
    <property type="entry name" value="Beta-lactam_resp_regulator"/>
</dbReference>
<dbReference type="PANTHER" id="PTHR34978:SF3">
    <property type="entry name" value="SLR0241 PROTEIN"/>
    <property type="match status" value="1"/>
</dbReference>
<feature type="transmembrane region" description="Helical" evidence="1">
    <location>
        <begin position="41"/>
        <end position="62"/>
    </location>
</feature>
<dbReference type="RefSeq" id="WP_125484676.1">
    <property type="nucleotide sequence ID" value="NZ_RSDW01000001.1"/>
</dbReference>
<evidence type="ECO:0000256" key="1">
    <source>
        <dbReference type="SAM" id="Phobius"/>
    </source>
</evidence>
<evidence type="ECO:0000259" key="2">
    <source>
        <dbReference type="Pfam" id="PF05569"/>
    </source>
</evidence>
<accession>A0A3R9PR54</accession>
<dbReference type="PANTHER" id="PTHR34978">
    <property type="entry name" value="POSSIBLE SENSOR-TRANSDUCER PROTEIN BLAR"/>
    <property type="match status" value="1"/>
</dbReference>
<dbReference type="CDD" id="cd07341">
    <property type="entry name" value="M56_BlaR1_MecR1_like"/>
    <property type="match status" value="1"/>
</dbReference>
<feature type="domain" description="Peptidase M56" evidence="2">
    <location>
        <begin position="88"/>
        <end position="313"/>
    </location>
</feature>
<reference evidence="3 4" key="1">
    <citation type="submission" date="2018-12" db="EMBL/GenBank/DDBJ databases">
        <title>Sequencing of bacterial isolates from soil warming experiment in Harvard Forest, Massachusetts, USA.</title>
        <authorList>
            <person name="Deangelis K."/>
        </authorList>
    </citation>
    <scope>NUCLEOTIDE SEQUENCE [LARGE SCALE GENOMIC DNA]</scope>
    <source>
        <strain evidence="3 4">EB153</strain>
    </source>
</reference>
<name>A0A3R9PR54_9BACT</name>
<dbReference type="InterPro" id="IPR008756">
    <property type="entry name" value="Peptidase_M56"/>
</dbReference>
<feature type="transmembrane region" description="Helical" evidence="1">
    <location>
        <begin position="12"/>
        <end position="29"/>
    </location>
</feature>
<evidence type="ECO:0000313" key="4">
    <source>
        <dbReference type="Proteomes" id="UP000269669"/>
    </source>
</evidence>
<dbReference type="Pfam" id="PF05569">
    <property type="entry name" value="Peptidase_M56"/>
    <property type="match status" value="1"/>
</dbReference>
<keyword evidence="4" id="KW-1185">Reference proteome</keyword>
<dbReference type="Gene3D" id="3.30.2010.10">
    <property type="entry name" value="Metalloproteases ('zincins'), catalytic domain"/>
    <property type="match status" value="1"/>
</dbReference>
<feature type="transmembrane region" description="Helical" evidence="1">
    <location>
        <begin position="120"/>
        <end position="141"/>
    </location>
</feature>
<dbReference type="AlphaFoldDB" id="A0A3R9PR54"/>